<name>A0A0K1PLM2_9BACT</name>
<dbReference type="CDD" id="cd01638">
    <property type="entry name" value="CysQ"/>
    <property type="match status" value="1"/>
</dbReference>
<proteinExistence type="predicted"/>
<accession>A0A0K1PLM2</accession>
<dbReference type="AlphaFoldDB" id="A0A0K1PLM2"/>
<dbReference type="SUPFAM" id="SSF56655">
    <property type="entry name" value="Carbohydrate phosphatase"/>
    <property type="match status" value="1"/>
</dbReference>
<dbReference type="Pfam" id="PF00459">
    <property type="entry name" value="Inositol_P"/>
    <property type="match status" value="1"/>
</dbReference>
<dbReference type="GO" id="GO:0046872">
    <property type="term" value="F:metal ion binding"/>
    <property type="evidence" value="ECO:0007669"/>
    <property type="project" value="UniProtKB-KW"/>
</dbReference>
<dbReference type="PANTHER" id="PTHR43028">
    <property type="entry name" value="3'(2'),5'-BISPHOSPHATE NUCLEOTIDASE 1"/>
    <property type="match status" value="1"/>
</dbReference>
<gene>
    <name evidence="2" type="ORF">AKJ09_00678</name>
</gene>
<feature type="binding site" evidence="1">
    <location>
        <position position="100"/>
    </location>
    <ligand>
        <name>Mg(2+)</name>
        <dbReference type="ChEBI" id="CHEBI:18420"/>
        <label>1</label>
        <note>catalytic</note>
    </ligand>
</feature>
<dbReference type="GO" id="GO:0046854">
    <property type="term" value="P:phosphatidylinositol phosphate biosynthetic process"/>
    <property type="evidence" value="ECO:0007669"/>
    <property type="project" value="InterPro"/>
</dbReference>
<dbReference type="KEGG" id="llu:AKJ09_00678"/>
<dbReference type="Gene3D" id="3.30.540.10">
    <property type="entry name" value="Fructose-1,6-Bisphosphatase, subunit A, domain 1"/>
    <property type="match status" value="1"/>
</dbReference>
<dbReference type="InterPro" id="IPR000760">
    <property type="entry name" value="Inositol_monophosphatase-like"/>
</dbReference>
<feature type="binding site" evidence="1">
    <location>
        <position position="103"/>
    </location>
    <ligand>
        <name>Mg(2+)</name>
        <dbReference type="ChEBI" id="CHEBI:18420"/>
        <label>1</label>
        <note>catalytic</note>
    </ligand>
</feature>
<sequence>MTPPIPPTPPARPDAAELLEKLLRAAQAAGEIVMRVYAEEDVGAELKGPNDPVTRADREANVLLLEHLTRGFPGVPIVAEESDPSLFQGFGSAPAAFFVDPVDGTREFIAKNGEFCVMIGYAEEGRATAGIVLLPALGKTYLGAEGIGAFVIDEHGTRSPVHVSNETDLANCRVAVSRFQRSKSLDAKLTALGAKELVTVGSAGLKGVKVASGELEMFAHPSQGRVKLWDACAPDAIVRAAGGILTDARGVPFDYRGEVDQGQGLLGSNPILHAKAVERFRLASSPESR</sequence>
<dbReference type="Gene3D" id="3.40.190.80">
    <property type="match status" value="1"/>
</dbReference>
<feature type="binding site" evidence="1">
    <location>
        <position position="80"/>
    </location>
    <ligand>
        <name>Mg(2+)</name>
        <dbReference type="ChEBI" id="CHEBI:18420"/>
        <label>1</label>
        <note>catalytic</note>
    </ligand>
</feature>
<comment type="cofactor">
    <cofactor evidence="1">
        <name>Mg(2+)</name>
        <dbReference type="ChEBI" id="CHEBI:18420"/>
    </cofactor>
</comment>
<dbReference type="PRINTS" id="PR00377">
    <property type="entry name" value="IMPHPHTASES"/>
</dbReference>
<dbReference type="EMBL" id="CP012333">
    <property type="protein sequence ID" value="AKU94014.1"/>
    <property type="molecule type" value="Genomic_DNA"/>
</dbReference>
<keyword evidence="1" id="KW-0460">Magnesium</keyword>
<dbReference type="PROSITE" id="PS00630">
    <property type="entry name" value="IMP_2"/>
    <property type="match status" value="1"/>
</dbReference>
<dbReference type="STRING" id="1391654.AKJ09_00678"/>
<feature type="binding site" evidence="1">
    <location>
        <position position="230"/>
    </location>
    <ligand>
        <name>Mg(2+)</name>
        <dbReference type="ChEBI" id="CHEBI:18420"/>
        <label>1</label>
        <note>catalytic</note>
    </ligand>
</feature>
<dbReference type="InterPro" id="IPR020550">
    <property type="entry name" value="Inositol_monophosphatase_CS"/>
</dbReference>
<evidence type="ECO:0000313" key="3">
    <source>
        <dbReference type="Proteomes" id="UP000064967"/>
    </source>
</evidence>
<evidence type="ECO:0000313" key="2">
    <source>
        <dbReference type="EMBL" id="AKU94014.1"/>
    </source>
</evidence>
<dbReference type="PANTHER" id="PTHR43028:SF5">
    <property type="entry name" value="3'(2'),5'-BISPHOSPHATE NUCLEOTIDASE 1"/>
    <property type="match status" value="1"/>
</dbReference>
<dbReference type="Proteomes" id="UP000064967">
    <property type="component" value="Chromosome"/>
</dbReference>
<organism evidence="2 3">
    <name type="scientific">Labilithrix luteola</name>
    <dbReference type="NCBI Taxonomy" id="1391654"/>
    <lineage>
        <taxon>Bacteria</taxon>
        <taxon>Pseudomonadati</taxon>
        <taxon>Myxococcota</taxon>
        <taxon>Polyangia</taxon>
        <taxon>Polyangiales</taxon>
        <taxon>Labilitrichaceae</taxon>
        <taxon>Labilithrix</taxon>
    </lineage>
</organism>
<dbReference type="RefSeq" id="WP_146645678.1">
    <property type="nucleotide sequence ID" value="NZ_CP012333.1"/>
</dbReference>
<evidence type="ECO:0000256" key="1">
    <source>
        <dbReference type="PIRSR" id="PIRSR600760-2"/>
    </source>
</evidence>
<reference evidence="2 3" key="1">
    <citation type="submission" date="2015-08" db="EMBL/GenBank/DDBJ databases">
        <authorList>
            <person name="Babu N.S."/>
            <person name="Beckwith C.J."/>
            <person name="Beseler K.G."/>
            <person name="Brison A."/>
            <person name="Carone J.V."/>
            <person name="Caskin T.P."/>
            <person name="Diamond M."/>
            <person name="Durham M.E."/>
            <person name="Foxe J.M."/>
            <person name="Go M."/>
            <person name="Henderson B.A."/>
            <person name="Jones I.B."/>
            <person name="McGettigan J.A."/>
            <person name="Micheletti S.J."/>
            <person name="Nasrallah M.E."/>
            <person name="Ortiz D."/>
            <person name="Piller C.R."/>
            <person name="Privatt S.R."/>
            <person name="Schneider S.L."/>
            <person name="Sharp S."/>
            <person name="Smith T.C."/>
            <person name="Stanton J.D."/>
            <person name="Ullery H.E."/>
            <person name="Wilson R.J."/>
            <person name="Serrano M.G."/>
            <person name="Buck G."/>
            <person name="Lee V."/>
            <person name="Wang Y."/>
            <person name="Carvalho R."/>
            <person name="Voegtly L."/>
            <person name="Shi R."/>
            <person name="Duckworth R."/>
            <person name="Johnson A."/>
            <person name="Loviza R."/>
            <person name="Walstead R."/>
            <person name="Shah Z."/>
            <person name="Kiflezghi M."/>
            <person name="Wade K."/>
            <person name="Ball S.L."/>
            <person name="Bradley K.W."/>
            <person name="Asai D.J."/>
            <person name="Bowman C.A."/>
            <person name="Russell D.A."/>
            <person name="Pope W.H."/>
            <person name="Jacobs-Sera D."/>
            <person name="Hendrix R.W."/>
            <person name="Hatfull G.F."/>
        </authorList>
    </citation>
    <scope>NUCLEOTIDE SEQUENCE [LARGE SCALE GENOMIC DNA]</scope>
    <source>
        <strain evidence="2 3">DSM 27648</strain>
    </source>
</reference>
<keyword evidence="3" id="KW-1185">Reference proteome</keyword>
<dbReference type="OrthoDB" id="9785695at2"/>
<protein>
    <submittedName>
        <fullName evidence="2">3'(2'),5'-bisphosphate nucleotidase</fullName>
    </submittedName>
</protein>
<keyword evidence="1" id="KW-0479">Metal-binding</keyword>
<dbReference type="InterPro" id="IPR050725">
    <property type="entry name" value="CysQ/Inositol_MonoPase"/>
</dbReference>